<keyword evidence="2" id="KW-0479">Metal-binding</keyword>
<dbReference type="InterPro" id="IPR017850">
    <property type="entry name" value="Alkaline_phosphatase_core_sf"/>
</dbReference>
<dbReference type="GO" id="GO:0046872">
    <property type="term" value="F:metal ion binding"/>
    <property type="evidence" value="ECO:0007669"/>
    <property type="project" value="UniProtKB-KW"/>
</dbReference>
<dbReference type="PANTHER" id="PTHR45953">
    <property type="entry name" value="IDURONATE 2-SULFATASE"/>
    <property type="match status" value="1"/>
</dbReference>
<dbReference type="InterPro" id="IPR000917">
    <property type="entry name" value="Sulfatase_N"/>
</dbReference>
<dbReference type="PANTHER" id="PTHR45953:SF1">
    <property type="entry name" value="IDURONATE 2-SULFATASE"/>
    <property type="match status" value="1"/>
</dbReference>
<dbReference type="SUPFAM" id="SSF53649">
    <property type="entry name" value="Alkaline phosphatase-like"/>
    <property type="match status" value="1"/>
</dbReference>
<dbReference type="PROSITE" id="PS00149">
    <property type="entry name" value="SULFATASE_2"/>
    <property type="match status" value="1"/>
</dbReference>
<dbReference type="Pfam" id="PF00884">
    <property type="entry name" value="Sulfatase"/>
    <property type="match status" value="1"/>
</dbReference>
<keyword evidence="6" id="KW-1185">Reference proteome</keyword>
<dbReference type="RefSeq" id="WP_073010260.1">
    <property type="nucleotide sequence ID" value="NZ_FQZO01000007.1"/>
</dbReference>
<protein>
    <submittedName>
        <fullName evidence="5">Arylsulfatase A</fullName>
    </submittedName>
</protein>
<dbReference type="STRING" id="1121298.SAMN05444401_3726"/>
<sequence>MKPNIILIMVDQMRGDCLGINGHPDIETPNLDMMAKQGYNFKNAYAAVPSCIAARASVLTGMAPKNHGRVGYKDGIPWKYENTIASEFAKAGYHTQCVGKMHVYPERYLCGFHNVVLHNGYFLFSRGRNKESGTQFEQSDDYLKWFKEKEGASVDLTDIGLDRNSWVARPWGYKEQSHPTNWVVSESIDFLRRRDNTKPFFLKMSFVRPHSPLDPPQFYYDEYINKDLKEPVLGEWCEDLQVGQGLDINAKKGKLDKTALKKARAAYYGSITHIDHQIRRFLIALDEYKELKNSIILFTSDHGDMLGDHNLLRKALPYEGSAKIPFIIYDPGNHLKGEKGKVFKETTELMDIMPTLLDCAGIDIPNTVDGLSLKNLIEDEKNVKWREYIHGEHAYGEDSNHYITNGREKYIWFSQTGKEQFFNLEEDPFELKNRISEEVYKDRINYLRSLLIKDLEGREEGYTNGKELIIKRKPLDVLSHIL</sequence>
<name>A0A1M6LNX9_9CLOT</name>
<comment type="similarity">
    <text evidence="1">Belongs to the sulfatase family.</text>
</comment>
<feature type="domain" description="Sulfatase N-terminal" evidence="4">
    <location>
        <begin position="3"/>
        <end position="362"/>
    </location>
</feature>
<evidence type="ECO:0000256" key="1">
    <source>
        <dbReference type="ARBA" id="ARBA00008779"/>
    </source>
</evidence>
<keyword evidence="3" id="KW-0378">Hydrolase</keyword>
<gene>
    <name evidence="5" type="ORF">SAMN05444401_3726</name>
</gene>
<evidence type="ECO:0000256" key="2">
    <source>
        <dbReference type="ARBA" id="ARBA00022723"/>
    </source>
</evidence>
<dbReference type="CDD" id="cd16022">
    <property type="entry name" value="sulfatase_like"/>
    <property type="match status" value="1"/>
</dbReference>
<dbReference type="Proteomes" id="UP000184080">
    <property type="component" value="Unassembled WGS sequence"/>
</dbReference>
<evidence type="ECO:0000313" key="6">
    <source>
        <dbReference type="Proteomes" id="UP000184080"/>
    </source>
</evidence>
<evidence type="ECO:0000259" key="4">
    <source>
        <dbReference type="Pfam" id="PF00884"/>
    </source>
</evidence>
<proteinExistence type="inferred from homology"/>
<dbReference type="AlphaFoldDB" id="A0A1M6LNX9"/>
<dbReference type="GO" id="GO:0005737">
    <property type="term" value="C:cytoplasm"/>
    <property type="evidence" value="ECO:0007669"/>
    <property type="project" value="TreeGrafter"/>
</dbReference>
<evidence type="ECO:0000313" key="5">
    <source>
        <dbReference type="EMBL" id="SHJ72937.1"/>
    </source>
</evidence>
<dbReference type="OrthoDB" id="279611at2"/>
<organism evidence="5 6">
    <name type="scientific">Clostridium amylolyticum</name>
    <dbReference type="NCBI Taxonomy" id="1121298"/>
    <lineage>
        <taxon>Bacteria</taxon>
        <taxon>Bacillati</taxon>
        <taxon>Bacillota</taxon>
        <taxon>Clostridia</taxon>
        <taxon>Eubacteriales</taxon>
        <taxon>Clostridiaceae</taxon>
        <taxon>Clostridium</taxon>
    </lineage>
</organism>
<dbReference type="GO" id="GO:0008484">
    <property type="term" value="F:sulfuric ester hydrolase activity"/>
    <property type="evidence" value="ECO:0007669"/>
    <property type="project" value="TreeGrafter"/>
</dbReference>
<reference evidence="5 6" key="1">
    <citation type="submission" date="2016-11" db="EMBL/GenBank/DDBJ databases">
        <authorList>
            <person name="Jaros S."/>
            <person name="Januszkiewicz K."/>
            <person name="Wedrychowicz H."/>
        </authorList>
    </citation>
    <scope>NUCLEOTIDE SEQUENCE [LARGE SCALE GENOMIC DNA]</scope>
    <source>
        <strain evidence="5 6">DSM 21864</strain>
    </source>
</reference>
<dbReference type="Gene3D" id="3.40.720.10">
    <property type="entry name" value="Alkaline Phosphatase, subunit A"/>
    <property type="match status" value="1"/>
</dbReference>
<dbReference type="EMBL" id="FQZO01000007">
    <property type="protein sequence ID" value="SHJ72937.1"/>
    <property type="molecule type" value="Genomic_DNA"/>
</dbReference>
<dbReference type="NCBIfam" id="NF010322">
    <property type="entry name" value="PRK13759.1"/>
    <property type="match status" value="1"/>
</dbReference>
<accession>A0A1M6LNX9</accession>
<evidence type="ECO:0000256" key="3">
    <source>
        <dbReference type="ARBA" id="ARBA00022801"/>
    </source>
</evidence>
<dbReference type="InterPro" id="IPR024607">
    <property type="entry name" value="Sulfatase_CS"/>
</dbReference>